<dbReference type="AlphaFoldDB" id="Q8LH86"/>
<name>Q8LH86_ORYSJ</name>
<dbReference type="EMBL" id="AP004395">
    <property type="protein sequence ID" value="BAC10205.1"/>
    <property type="molecule type" value="Genomic_DNA"/>
</dbReference>
<feature type="compositionally biased region" description="Low complexity" evidence="1">
    <location>
        <begin position="66"/>
        <end position="76"/>
    </location>
</feature>
<gene>
    <name evidence="2" type="primary">P0030H06.116</name>
</gene>
<feature type="compositionally biased region" description="Gly residues" evidence="1">
    <location>
        <begin position="112"/>
        <end position="129"/>
    </location>
</feature>
<reference evidence="3" key="1">
    <citation type="journal article" date="2005" name="Nature">
        <title>The map-based sequence of the rice genome.</title>
        <authorList>
            <consortium name="International rice genome sequencing project (IRGSP)"/>
            <person name="Matsumoto T."/>
            <person name="Wu J."/>
            <person name="Kanamori H."/>
            <person name="Katayose Y."/>
            <person name="Fujisawa M."/>
            <person name="Namiki N."/>
            <person name="Mizuno H."/>
            <person name="Yamamoto K."/>
            <person name="Antonio B.A."/>
            <person name="Baba T."/>
            <person name="Sakata K."/>
            <person name="Nagamura Y."/>
            <person name="Aoki H."/>
            <person name="Arikawa K."/>
            <person name="Arita K."/>
            <person name="Bito T."/>
            <person name="Chiden Y."/>
            <person name="Fujitsuka N."/>
            <person name="Fukunaka R."/>
            <person name="Hamada M."/>
            <person name="Harada C."/>
            <person name="Hayashi A."/>
            <person name="Hijishita S."/>
            <person name="Honda M."/>
            <person name="Hosokawa S."/>
            <person name="Ichikawa Y."/>
            <person name="Idonuma A."/>
            <person name="Iijima M."/>
            <person name="Ikeda M."/>
            <person name="Ikeno M."/>
            <person name="Ito K."/>
            <person name="Ito S."/>
            <person name="Ito T."/>
            <person name="Ito Y."/>
            <person name="Ito Y."/>
            <person name="Iwabuchi A."/>
            <person name="Kamiya K."/>
            <person name="Karasawa W."/>
            <person name="Kurita K."/>
            <person name="Katagiri S."/>
            <person name="Kikuta A."/>
            <person name="Kobayashi H."/>
            <person name="Kobayashi N."/>
            <person name="Machita K."/>
            <person name="Maehara T."/>
            <person name="Masukawa M."/>
            <person name="Mizubayashi T."/>
            <person name="Mukai Y."/>
            <person name="Nagasaki H."/>
            <person name="Nagata Y."/>
            <person name="Naito S."/>
            <person name="Nakashima M."/>
            <person name="Nakama Y."/>
            <person name="Nakamichi Y."/>
            <person name="Nakamura M."/>
            <person name="Meguro A."/>
            <person name="Negishi M."/>
            <person name="Ohta I."/>
            <person name="Ohta T."/>
            <person name="Okamoto M."/>
            <person name="Ono N."/>
            <person name="Saji S."/>
            <person name="Sakaguchi M."/>
            <person name="Sakai K."/>
            <person name="Shibata M."/>
            <person name="Shimokawa T."/>
            <person name="Song J."/>
            <person name="Takazaki Y."/>
            <person name="Terasawa K."/>
            <person name="Tsugane M."/>
            <person name="Tsuji K."/>
            <person name="Ueda S."/>
            <person name="Waki K."/>
            <person name="Yamagata H."/>
            <person name="Yamamoto M."/>
            <person name="Yamamoto S."/>
            <person name="Yamane H."/>
            <person name="Yoshiki S."/>
            <person name="Yoshihara R."/>
            <person name="Yukawa K."/>
            <person name="Zhong H."/>
            <person name="Yano M."/>
            <person name="Yuan Q."/>
            <person name="Ouyang S."/>
            <person name="Liu J."/>
            <person name="Jones K.M."/>
            <person name="Gansberger K."/>
            <person name="Moffat K."/>
            <person name="Hill J."/>
            <person name="Bera J."/>
            <person name="Fadrosh D."/>
            <person name="Jin S."/>
            <person name="Johri S."/>
            <person name="Kim M."/>
            <person name="Overton L."/>
            <person name="Reardon M."/>
            <person name="Tsitrin T."/>
            <person name="Vuong H."/>
            <person name="Weaver B."/>
            <person name="Ciecko A."/>
            <person name="Tallon L."/>
            <person name="Jackson J."/>
            <person name="Pai G."/>
            <person name="Aken S.V."/>
            <person name="Utterback T."/>
            <person name="Reidmuller S."/>
            <person name="Feldblyum T."/>
            <person name="Hsiao J."/>
            <person name="Zismann V."/>
            <person name="Iobst S."/>
            <person name="de Vazeille A.R."/>
            <person name="Buell C.R."/>
            <person name="Ying K."/>
            <person name="Li Y."/>
            <person name="Lu T."/>
            <person name="Huang Y."/>
            <person name="Zhao Q."/>
            <person name="Feng Q."/>
            <person name="Zhang L."/>
            <person name="Zhu J."/>
            <person name="Weng Q."/>
            <person name="Mu J."/>
            <person name="Lu Y."/>
            <person name="Fan D."/>
            <person name="Liu Y."/>
            <person name="Guan J."/>
            <person name="Zhang Y."/>
            <person name="Yu S."/>
            <person name="Liu X."/>
            <person name="Zhang Y."/>
            <person name="Hong G."/>
            <person name="Han B."/>
            <person name="Choisne N."/>
            <person name="Demange N."/>
            <person name="Orjeda G."/>
            <person name="Samain S."/>
            <person name="Cattolico L."/>
            <person name="Pelletier E."/>
            <person name="Couloux A."/>
            <person name="Segurens B."/>
            <person name="Wincker P."/>
            <person name="D'Hont A."/>
            <person name="Scarpelli C."/>
            <person name="Weissenbach J."/>
            <person name="Salanoubat M."/>
            <person name="Quetier F."/>
            <person name="Yu Y."/>
            <person name="Kim H.R."/>
            <person name="Rambo T."/>
            <person name="Currie J."/>
            <person name="Collura K."/>
            <person name="Luo M."/>
            <person name="Yang T."/>
            <person name="Ammiraju J.S.S."/>
            <person name="Engler F."/>
            <person name="Soderlund C."/>
            <person name="Wing R.A."/>
            <person name="Palmer L.E."/>
            <person name="de la Bastide M."/>
            <person name="Spiegel L."/>
            <person name="Nascimento L."/>
            <person name="Zutavern T."/>
            <person name="O'Shaughnessy A."/>
            <person name="Dike S."/>
            <person name="Dedhia N."/>
            <person name="Preston R."/>
            <person name="Balija V."/>
            <person name="McCombie W.R."/>
            <person name="Chow T."/>
            <person name="Chen H."/>
            <person name="Chung M."/>
            <person name="Chen C."/>
            <person name="Shaw J."/>
            <person name="Wu H."/>
            <person name="Hsiao K."/>
            <person name="Chao Y."/>
            <person name="Chu M."/>
            <person name="Cheng C."/>
            <person name="Hour A."/>
            <person name="Lee P."/>
            <person name="Lin S."/>
            <person name="Lin Y."/>
            <person name="Liou J."/>
            <person name="Liu S."/>
            <person name="Hsing Y."/>
            <person name="Raghuvanshi S."/>
            <person name="Mohanty A."/>
            <person name="Bharti A.K."/>
            <person name="Gaur A."/>
            <person name="Gupta V."/>
            <person name="Kumar D."/>
            <person name="Ravi V."/>
            <person name="Vij S."/>
            <person name="Kapur A."/>
            <person name="Khurana P."/>
            <person name="Khurana P."/>
            <person name="Khurana J.P."/>
            <person name="Tyagi A.K."/>
            <person name="Gaikwad K."/>
            <person name="Singh A."/>
            <person name="Dalal V."/>
            <person name="Srivastava S."/>
            <person name="Dixit A."/>
            <person name="Pal A.K."/>
            <person name="Ghazi I.A."/>
            <person name="Yadav M."/>
            <person name="Pandit A."/>
            <person name="Bhargava A."/>
            <person name="Sureshbabu K."/>
            <person name="Batra K."/>
            <person name="Sharma T.R."/>
            <person name="Mohapatra T."/>
            <person name="Singh N.K."/>
            <person name="Messing J."/>
            <person name="Nelson A.B."/>
            <person name="Fuks G."/>
            <person name="Kavchok S."/>
            <person name="Keizer G."/>
            <person name="Linton E."/>
            <person name="Llaca V."/>
            <person name="Song R."/>
            <person name="Tanyolac B."/>
            <person name="Young S."/>
            <person name="Ho-Il K."/>
            <person name="Hahn J.H."/>
            <person name="Sangsakoo G."/>
            <person name="Vanavichit A."/>
            <person name="de Mattos Luiz.A.T."/>
            <person name="Zimmer P.D."/>
            <person name="Malone G."/>
            <person name="Dellagostin O."/>
            <person name="de Oliveira A.C."/>
            <person name="Bevan M."/>
            <person name="Bancroft I."/>
            <person name="Minx P."/>
            <person name="Cordum H."/>
            <person name="Wilson R."/>
            <person name="Cheng Z."/>
            <person name="Jin W."/>
            <person name="Jiang J."/>
            <person name="Leong S.A."/>
            <person name="Iwama H."/>
            <person name="Gojobori T."/>
            <person name="Itoh T."/>
            <person name="Niimura Y."/>
            <person name="Fujii Y."/>
            <person name="Habara T."/>
            <person name="Sakai H."/>
            <person name="Sato Y."/>
            <person name="Wilson G."/>
            <person name="Kumar K."/>
            <person name="McCouch S."/>
            <person name="Juretic N."/>
            <person name="Hoen D."/>
            <person name="Wright S."/>
            <person name="Bruskiewich R."/>
            <person name="Bureau T."/>
            <person name="Miyao A."/>
            <person name="Hirochika H."/>
            <person name="Nishikawa T."/>
            <person name="Kadowaki K."/>
            <person name="Sugiura M."/>
            <person name="Burr B."/>
            <person name="Sasaki T."/>
        </authorList>
    </citation>
    <scope>NUCLEOTIDE SEQUENCE [LARGE SCALE GENOMIC DNA]</scope>
    <source>
        <strain evidence="3">cv. Nipponbare</strain>
    </source>
</reference>
<reference evidence="3" key="2">
    <citation type="journal article" date="2008" name="Nucleic Acids Res.">
        <title>The rice annotation project database (RAP-DB): 2008 update.</title>
        <authorList>
            <consortium name="The rice annotation project (RAP)"/>
        </authorList>
    </citation>
    <scope>GENOME REANNOTATION</scope>
    <source>
        <strain evidence="3">cv. Nipponbare</strain>
    </source>
</reference>
<evidence type="ECO:0000313" key="3">
    <source>
        <dbReference type="Proteomes" id="UP000000763"/>
    </source>
</evidence>
<accession>Q8LH86</accession>
<feature type="region of interest" description="Disordered" evidence="1">
    <location>
        <begin position="1"/>
        <end position="175"/>
    </location>
</feature>
<organism evidence="2 3">
    <name type="scientific">Oryza sativa subsp. japonica</name>
    <name type="common">Rice</name>
    <dbReference type="NCBI Taxonomy" id="39947"/>
    <lineage>
        <taxon>Eukaryota</taxon>
        <taxon>Viridiplantae</taxon>
        <taxon>Streptophyta</taxon>
        <taxon>Embryophyta</taxon>
        <taxon>Tracheophyta</taxon>
        <taxon>Spermatophyta</taxon>
        <taxon>Magnoliopsida</taxon>
        <taxon>Liliopsida</taxon>
        <taxon>Poales</taxon>
        <taxon>Poaceae</taxon>
        <taxon>BOP clade</taxon>
        <taxon>Oryzoideae</taxon>
        <taxon>Oryzeae</taxon>
        <taxon>Oryzinae</taxon>
        <taxon>Oryza</taxon>
        <taxon>Oryza sativa</taxon>
    </lineage>
</organism>
<sequence length="175" mass="18192">MSASNTHPRATLTSRCQPRKLTPHRPPAAPSHINSCRAAYRRRRPHATSMLHSPATSLHPALSTHPLPATGAGLPLPSVPSTRSRPWAPTARCHPHHTQPPSPAAPRPDLRGGTGSGHGGTGSSRGGAGSTASSRRIPRPMCTAPPAATSHPTRSAPPPVPRRSFAGSVSPPLRS</sequence>
<evidence type="ECO:0000256" key="1">
    <source>
        <dbReference type="SAM" id="MobiDB-lite"/>
    </source>
</evidence>
<feature type="compositionally biased region" description="Polar residues" evidence="1">
    <location>
        <begin position="1"/>
        <end position="16"/>
    </location>
</feature>
<protein>
    <submittedName>
        <fullName evidence="2">Uncharacterized protein</fullName>
    </submittedName>
</protein>
<proteinExistence type="predicted"/>
<evidence type="ECO:0000313" key="2">
    <source>
        <dbReference type="EMBL" id="BAC10205.1"/>
    </source>
</evidence>
<dbReference type="Proteomes" id="UP000000763">
    <property type="component" value="Chromosome 7"/>
</dbReference>